<evidence type="ECO:0008006" key="4">
    <source>
        <dbReference type="Google" id="ProtNLM"/>
    </source>
</evidence>
<feature type="region of interest" description="Disordered" evidence="1">
    <location>
        <begin position="98"/>
        <end position="145"/>
    </location>
</feature>
<organism evidence="2 3">
    <name type="scientific">Bifidobacterium pseudolongum</name>
    <dbReference type="NCBI Taxonomy" id="1694"/>
    <lineage>
        <taxon>Bacteria</taxon>
        <taxon>Bacillati</taxon>
        <taxon>Actinomycetota</taxon>
        <taxon>Actinomycetes</taxon>
        <taxon>Bifidobacteriales</taxon>
        <taxon>Bifidobacteriaceae</taxon>
        <taxon>Bifidobacterium</taxon>
    </lineage>
</organism>
<dbReference type="Proteomes" id="UP000273889">
    <property type="component" value="Unassembled WGS sequence"/>
</dbReference>
<sequence length="609" mass="66931">MDGRSVVHLSTFFTLAVVWARDAWDCGIHARRPPLEVTARADTQQDTDKKEHTMRTPFTMDSARFLALLDKLERRFNEVTAAASLSFAGIDGELHPVVQPARTGEGDCAGRAESAASAESADRTDSASSSESAQSESVESRTAPAGYTPCAGARCDRELRSPASTPLSCDFHGRTGAFHDEVFDPQLVELASSAFGSTCWASLMCVASLGLDAALAECARQFLTHTSIIVRQKGLAVWLYDLINDATMAMLLGRTSPRMPVTIRPMSQVQISRWLHGSGVKRFGSQQQRAADRAEYGNQAHRLAAYCMLRWGAPASSSAQIATMLLTNPGIGMCMLREDPNVRAQGACTDTRYRRVVEYLRSLHAQADLDYARALKIGDVPWLSPDGHAAVTIAADRRYLYDANRLVHAYRALWDRATADPAQLLMAVEETRTLPEEPLWENPVYLRDLADSLMGSVLADDLTMGFQQRDRERFDRGVRTLEHMGDQVRAMNVLMLPIMAIDECEPDWNAVAARGYKARTTQWRAFCDRCDDLATVVLAQLQGQGEELHVRAAASLLKQSLPEYCELALPLFEQEIERLAGREQGAAEASAGVRGHAREGGAVHVDMAA</sequence>
<reference evidence="2 3" key="1">
    <citation type="submission" date="2018-09" db="EMBL/GenBank/DDBJ databases">
        <title>Murine metabolic-syndrome-specific gut microbial biobank.</title>
        <authorList>
            <person name="Liu C."/>
        </authorList>
    </citation>
    <scope>NUCLEOTIDE SEQUENCE [LARGE SCALE GENOMIC DNA]</scope>
    <source>
        <strain evidence="2 3">WYJ21-P61</strain>
    </source>
</reference>
<feature type="compositionally biased region" description="Low complexity" evidence="1">
    <location>
        <begin position="126"/>
        <end position="137"/>
    </location>
</feature>
<dbReference type="EMBL" id="RAYV01000009">
    <property type="protein sequence ID" value="RKI87495.1"/>
    <property type="molecule type" value="Genomic_DNA"/>
</dbReference>
<evidence type="ECO:0000256" key="1">
    <source>
        <dbReference type="SAM" id="MobiDB-lite"/>
    </source>
</evidence>
<gene>
    <name evidence="2" type="ORF">D7V89_07125</name>
</gene>
<comment type="caution">
    <text evidence="2">The sequence shown here is derived from an EMBL/GenBank/DDBJ whole genome shotgun (WGS) entry which is preliminary data.</text>
</comment>
<proteinExistence type="predicted"/>
<dbReference type="AlphaFoldDB" id="A0AB37P1A0"/>
<accession>A0AB37P1A0</accession>
<name>A0AB37P1A0_9BIFI</name>
<evidence type="ECO:0000313" key="3">
    <source>
        <dbReference type="Proteomes" id="UP000273889"/>
    </source>
</evidence>
<protein>
    <recommendedName>
        <fullName evidence="4">Riboflavin deaminase</fullName>
    </recommendedName>
</protein>
<evidence type="ECO:0000313" key="2">
    <source>
        <dbReference type="EMBL" id="RKI87495.1"/>
    </source>
</evidence>